<evidence type="ECO:0000256" key="5">
    <source>
        <dbReference type="ARBA" id="ARBA00022679"/>
    </source>
</evidence>
<dbReference type="GO" id="GO:0016035">
    <property type="term" value="C:zeta DNA polymerase complex"/>
    <property type="evidence" value="ECO:0007669"/>
    <property type="project" value="InterPro"/>
</dbReference>
<evidence type="ECO:0000259" key="23">
    <source>
        <dbReference type="Pfam" id="PF03104"/>
    </source>
</evidence>
<keyword evidence="8 20" id="KW-0479">Metal-binding</keyword>
<comment type="cofactor">
    <cofactor evidence="1 20">
        <name>[4Fe-4S] cluster</name>
        <dbReference type="ChEBI" id="CHEBI:49883"/>
    </cofactor>
</comment>
<evidence type="ECO:0000256" key="19">
    <source>
        <dbReference type="ARBA" id="ARBA00066055"/>
    </source>
</evidence>
<keyword evidence="15 20" id="KW-0238">DNA-binding</keyword>
<dbReference type="Pfam" id="PF14260">
    <property type="entry name" value="zf-C4pol"/>
    <property type="match status" value="1"/>
</dbReference>
<dbReference type="SUPFAM" id="SSF53098">
    <property type="entry name" value="Ribonuclease H-like"/>
    <property type="match status" value="1"/>
</dbReference>
<dbReference type="InterPro" id="IPR056435">
    <property type="entry name" value="DPOD/Z_N"/>
</dbReference>
<keyword evidence="17 20" id="KW-0539">Nucleus</keyword>
<sequence>MAAESSGRDGDSTAHPKPSETPKPTAPTADPETVIRFRLSDLDSILERNPSPFDHRVSPFMPPGQRLDAVPVIRIFGATDQGQRVVAHVHGAFPYVYVEYKGSLNPDTLNGYIYKLGVSLNRAMDLTQKQRDEKKKRPPQYIAFILACKGVPIYGYQVGYKVYLKIYFVNPRLGKALSELLRGGAVMNTKFDLYEDHIPFHLQFMLDANLYGSGWVEVSADCRFRNPLPGPTSSIYDGPPTCTGPYGTRTYTTFTVPARLLHSSAGPPKDTYCPIELDFPLHAIRNRRKLTPRDIHHDFVEYLHPDVIKEGKLVKSLEELWKDEERRRLANGLDPPEEIKDTAPRLWDERNEKDPLWAVEPELRAKIEEVAAKSLQDFRTKVGVQKDPRFETYVEDLAKANNVERGYLSRIRTAFEQVEGLFEERLKLDEQHRYEYGAWAVKGIGINVAKEAEAGDAARRAREQSSAAYEINEARVTPLPTSSSQPLHQPQQSRPLSSSYRFFPSSRSPQQVELDPMELEDLEQLSPSAFEYQPTPTQVDDSVPDDLPAHLRSHTKVAFNISTASLDSTSSGEASTSSVPAPQLRPSQYPRSYNTFVFAASPPTIAEVIASMEPHGQPALVYQDPYFSSSSDIPRGRSGERKILRWEHAGRRFDLVDATIRNVPVFDHGGVRATTEDAHSTRRTRCRSWEYAPRPPTAKEMQDWLALESSGDFADRAALQIEAPTQKDGGFKFTAINGAPSQKEPQHMALLAMELHTNTRGKLLPDPKHDEIVALFYCLKTENEDITFNGRSEDTHVGVIAVGDDKLKALLGHTDYVLKLVDSESELINEFIDMVRTWDPECVAGYEVHHASWGYLIERAQYGHEWSITPDLGRVKRHDQGRHGDAKSDRWGFTQSSTLNFTGRHVLPIWRILKADNKMQQNTFEHVAYHVLRQRTPHFSFETLTKWHTSDVPHRVARVFDYWRNRVEMGVEMLDAAETIEQNWRTARVFGVNFRSVRTRGSQFKVESVLFKLSKPESFMMLSPSRVDVGRQNAAECQPLIMEPQSAFYKGPLVVLDFTSLYPSVVIAHNYCWSTCLGRVNQFKGTSKLGTSEIEHPPGLIELLKDHVTVSPNGMIFAKSHIRKSLMAKMVSELLDTRVMVKASMKHVSDDRALTKLLNARQLALKFLANVTYGYIGATFSGRMPCVEVADAIVQTGRETLEKALETIHANKEWGAKVVYGDTDSLFVYLPGKTKEDAFRIGNEMADTVTSMNPRPMKLKFEKVYLPCVLVAKKRYVGYKFERLSDPKPEFEAKGLEVIRRDGTPATQKMQETTLKLLFETLDLSLVKAYCQRQWKKILAGDASPQDFIIAKKVKLGSYAENRDPPPGAAVAARAMELDPRGEPEHGERVPYILFQDEPGTKQVHRAIDPHGFLADPGLQIDAHHYITRALIPPLARIFNLVGVDIKRWWSEMPRTLRVNKFKAKDETAKTRLEGHFNSSRCEICLGDHAEGVICAACKSKPGEVAYTVMNRVRQVEIKQRSLHQICASCSSTRDDEGIACDSIDCPIMWERAAVDKEMGRMEQLKDLVDW</sequence>
<evidence type="ECO:0000256" key="12">
    <source>
        <dbReference type="ARBA" id="ARBA00022932"/>
    </source>
</evidence>
<evidence type="ECO:0000256" key="13">
    <source>
        <dbReference type="ARBA" id="ARBA00023004"/>
    </source>
</evidence>
<dbReference type="InterPro" id="IPR023211">
    <property type="entry name" value="DNA_pol_palm_dom_sf"/>
</dbReference>
<evidence type="ECO:0000256" key="4">
    <source>
        <dbReference type="ARBA" id="ARBA00022485"/>
    </source>
</evidence>
<dbReference type="InterPro" id="IPR006133">
    <property type="entry name" value="DNA-dir_DNA_pol_B_exonuc"/>
</dbReference>
<dbReference type="GO" id="GO:0006260">
    <property type="term" value="P:DNA replication"/>
    <property type="evidence" value="ECO:0007669"/>
    <property type="project" value="UniProtKB-KW"/>
</dbReference>
<dbReference type="GO" id="GO:0005634">
    <property type="term" value="C:nucleus"/>
    <property type="evidence" value="ECO:0007669"/>
    <property type="project" value="UniProtKB-SubCell"/>
</dbReference>
<dbReference type="Pfam" id="PF03104">
    <property type="entry name" value="DNA_pol_B_exo1"/>
    <property type="match status" value="1"/>
</dbReference>
<keyword evidence="28" id="KW-1185">Reference proteome</keyword>
<dbReference type="PANTHER" id="PTHR45812:SF1">
    <property type="entry name" value="DNA POLYMERASE ZETA CATALYTIC SUBUNIT"/>
    <property type="match status" value="1"/>
</dbReference>
<dbReference type="SMART" id="SM00486">
    <property type="entry name" value="POLBc"/>
    <property type="match status" value="1"/>
</dbReference>
<feature type="domain" description="DNA polymerase delta/zeta catalytic subunit N-terminal" evidence="25">
    <location>
        <begin position="91"/>
        <end position="173"/>
    </location>
</feature>
<dbReference type="OrthoDB" id="2414538at2759"/>
<dbReference type="GO" id="GO:0000724">
    <property type="term" value="P:double-strand break repair via homologous recombination"/>
    <property type="evidence" value="ECO:0007669"/>
    <property type="project" value="TreeGrafter"/>
</dbReference>
<feature type="region of interest" description="Disordered" evidence="21">
    <location>
        <begin position="1"/>
        <end position="33"/>
    </location>
</feature>
<comment type="subcellular location">
    <subcellularLocation>
        <location evidence="2 20">Nucleus</location>
    </subcellularLocation>
</comment>
<dbReference type="InParanoid" id="A0A1Y2F8I8"/>
<evidence type="ECO:0000256" key="9">
    <source>
        <dbReference type="ARBA" id="ARBA00022763"/>
    </source>
</evidence>
<keyword evidence="13 20" id="KW-0408">Iron</keyword>
<dbReference type="GO" id="GO:0051539">
    <property type="term" value="F:4 iron, 4 sulfur cluster binding"/>
    <property type="evidence" value="ECO:0007669"/>
    <property type="project" value="UniProtKB-KW"/>
</dbReference>
<feature type="region of interest" description="Disordered" evidence="21">
    <location>
        <begin position="565"/>
        <end position="586"/>
    </location>
</feature>
<dbReference type="InterPro" id="IPR043502">
    <property type="entry name" value="DNA/RNA_pol_sf"/>
</dbReference>
<feature type="domain" description="C4-type zinc-finger of DNA polymerase delta" evidence="24">
    <location>
        <begin position="1482"/>
        <end position="1552"/>
    </location>
</feature>
<keyword evidence="4 20" id="KW-0004">4Fe-4S</keyword>
<evidence type="ECO:0000256" key="10">
    <source>
        <dbReference type="ARBA" id="ARBA00022771"/>
    </source>
</evidence>
<feature type="compositionally biased region" description="Basic and acidic residues" evidence="21">
    <location>
        <begin position="1"/>
        <end position="20"/>
    </location>
</feature>
<evidence type="ECO:0000256" key="20">
    <source>
        <dbReference type="RuleBase" id="RU000442"/>
    </source>
</evidence>
<feature type="compositionally biased region" description="Low complexity" evidence="21">
    <location>
        <begin position="478"/>
        <end position="499"/>
    </location>
</feature>
<feature type="domain" description="DNA-directed DNA polymerase family B multifunctional" evidence="22">
    <location>
        <begin position="993"/>
        <end position="1440"/>
    </location>
</feature>
<dbReference type="CDD" id="cd05534">
    <property type="entry name" value="POLBc_zeta"/>
    <property type="match status" value="1"/>
</dbReference>
<organism evidence="27 28">
    <name type="scientific">Leucosporidium creatinivorum</name>
    <dbReference type="NCBI Taxonomy" id="106004"/>
    <lineage>
        <taxon>Eukaryota</taxon>
        <taxon>Fungi</taxon>
        <taxon>Dikarya</taxon>
        <taxon>Basidiomycota</taxon>
        <taxon>Pucciniomycotina</taxon>
        <taxon>Microbotryomycetes</taxon>
        <taxon>Leucosporidiales</taxon>
        <taxon>Leucosporidium</taxon>
    </lineage>
</organism>
<evidence type="ECO:0000313" key="28">
    <source>
        <dbReference type="Proteomes" id="UP000193467"/>
    </source>
</evidence>
<keyword evidence="5 20" id="KW-0808">Transferase</keyword>
<dbReference type="Pfam" id="PF24055">
    <property type="entry name" value="POL3_N"/>
    <property type="match status" value="1"/>
</dbReference>
<proteinExistence type="inferred from homology"/>
<dbReference type="Gene3D" id="3.90.1600.10">
    <property type="entry name" value="Palm domain of DNA polymerase"/>
    <property type="match status" value="1"/>
</dbReference>
<evidence type="ECO:0000256" key="18">
    <source>
        <dbReference type="ARBA" id="ARBA00049244"/>
    </source>
</evidence>
<dbReference type="GO" id="GO:0000166">
    <property type="term" value="F:nucleotide binding"/>
    <property type="evidence" value="ECO:0007669"/>
    <property type="project" value="InterPro"/>
</dbReference>
<dbReference type="Pfam" id="PF00136">
    <property type="entry name" value="DNA_pol_B"/>
    <property type="match status" value="1"/>
</dbReference>
<gene>
    <name evidence="27" type="ORF">BCR35DRAFT_266236</name>
</gene>
<dbReference type="InterPro" id="IPR036397">
    <property type="entry name" value="RNaseH_sf"/>
</dbReference>
<dbReference type="EMBL" id="MCGR01000025">
    <property type="protein sequence ID" value="ORY80222.1"/>
    <property type="molecule type" value="Genomic_DNA"/>
</dbReference>
<dbReference type="InterPro" id="IPR012337">
    <property type="entry name" value="RNaseH-like_sf"/>
</dbReference>
<evidence type="ECO:0000259" key="26">
    <source>
        <dbReference type="Pfam" id="PF24065"/>
    </source>
</evidence>
<keyword evidence="14 20" id="KW-0411">Iron-sulfur</keyword>
<dbReference type="Gene3D" id="3.30.420.10">
    <property type="entry name" value="Ribonuclease H-like superfamily/Ribonuclease H"/>
    <property type="match status" value="1"/>
</dbReference>
<keyword evidence="11 20" id="KW-0862">Zinc</keyword>
<evidence type="ECO:0000256" key="21">
    <source>
        <dbReference type="SAM" id="MobiDB-lite"/>
    </source>
</evidence>
<evidence type="ECO:0000256" key="6">
    <source>
        <dbReference type="ARBA" id="ARBA00022695"/>
    </source>
</evidence>
<comment type="caution">
    <text evidence="27">The sequence shown here is derived from an EMBL/GenBank/DDBJ whole genome shotgun (WGS) entry which is preliminary data.</text>
</comment>
<evidence type="ECO:0000313" key="27">
    <source>
        <dbReference type="EMBL" id="ORY80222.1"/>
    </source>
</evidence>
<dbReference type="PROSITE" id="PS00116">
    <property type="entry name" value="DNA_POLYMERASE_B"/>
    <property type="match status" value="1"/>
</dbReference>
<dbReference type="InterPro" id="IPR025687">
    <property type="entry name" value="Znf-C4pol"/>
</dbReference>
<dbReference type="Proteomes" id="UP000193467">
    <property type="component" value="Unassembled WGS sequence"/>
</dbReference>
<evidence type="ECO:0000256" key="8">
    <source>
        <dbReference type="ARBA" id="ARBA00022723"/>
    </source>
</evidence>
<comment type="catalytic activity">
    <reaction evidence="18 20">
        <text>DNA(n) + a 2'-deoxyribonucleoside 5'-triphosphate = DNA(n+1) + diphosphate</text>
        <dbReference type="Rhea" id="RHEA:22508"/>
        <dbReference type="Rhea" id="RHEA-COMP:17339"/>
        <dbReference type="Rhea" id="RHEA-COMP:17340"/>
        <dbReference type="ChEBI" id="CHEBI:33019"/>
        <dbReference type="ChEBI" id="CHEBI:61560"/>
        <dbReference type="ChEBI" id="CHEBI:173112"/>
        <dbReference type="EC" id="2.7.7.7"/>
    </reaction>
</comment>
<keyword evidence="12 20" id="KW-0239">DNA-directed DNA polymerase</keyword>
<dbReference type="InterPro" id="IPR006172">
    <property type="entry name" value="DNA-dir_DNA_pol_B"/>
</dbReference>
<dbReference type="GO" id="GO:0003677">
    <property type="term" value="F:DNA binding"/>
    <property type="evidence" value="ECO:0007669"/>
    <property type="project" value="UniProtKB-KW"/>
</dbReference>
<dbReference type="EC" id="2.7.7.7" evidence="20"/>
<evidence type="ECO:0000256" key="16">
    <source>
        <dbReference type="ARBA" id="ARBA00023204"/>
    </source>
</evidence>
<dbReference type="GO" id="GO:0008270">
    <property type="term" value="F:zinc ion binding"/>
    <property type="evidence" value="ECO:0007669"/>
    <property type="project" value="UniProtKB-KW"/>
</dbReference>
<dbReference type="CDD" id="cd05778">
    <property type="entry name" value="DNA_polB_zeta_exo"/>
    <property type="match status" value="1"/>
</dbReference>
<dbReference type="InterPro" id="IPR030559">
    <property type="entry name" value="PolZ_Rev3"/>
</dbReference>
<comment type="similarity">
    <text evidence="3 20">Belongs to the DNA polymerase type-B family.</text>
</comment>
<evidence type="ECO:0000256" key="7">
    <source>
        <dbReference type="ARBA" id="ARBA00022705"/>
    </source>
</evidence>
<evidence type="ECO:0000256" key="1">
    <source>
        <dbReference type="ARBA" id="ARBA00001966"/>
    </source>
</evidence>
<evidence type="ECO:0000256" key="14">
    <source>
        <dbReference type="ARBA" id="ARBA00023014"/>
    </source>
</evidence>
<accession>A0A1Y2F8I8</accession>
<dbReference type="InterPro" id="IPR042087">
    <property type="entry name" value="DNA_pol_B_thumb"/>
</dbReference>
<feature type="domain" description="DNA polymerase zeta catalytic subunit N-terminal" evidence="26">
    <location>
        <begin position="36"/>
        <end position="90"/>
    </location>
</feature>
<evidence type="ECO:0000256" key="15">
    <source>
        <dbReference type="ARBA" id="ARBA00023125"/>
    </source>
</evidence>
<dbReference type="InterPro" id="IPR056447">
    <property type="entry name" value="REV3_N"/>
</dbReference>
<dbReference type="Pfam" id="PF24065">
    <property type="entry name" value="REV3_N"/>
    <property type="match status" value="1"/>
</dbReference>
<dbReference type="FunFam" id="1.10.132.60:FF:000007">
    <property type="entry name" value="DNA polymerase"/>
    <property type="match status" value="1"/>
</dbReference>
<evidence type="ECO:0000256" key="11">
    <source>
        <dbReference type="ARBA" id="ARBA00022833"/>
    </source>
</evidence>
<feature type="domain" description="DNA-directed DNA polymerase family B exonuclease" evidence="23">
    <location>
        <begin position="740"/>
        <end position="915"/>
    </location>
</feature>
<dbReference type="GO" id="GO:0042276">
    <property type="term" value="P:error-prone translesion synthesis"/>
    <property type="evidence" value="ECO:0007669"/>
    <property type="project" value="TreeGrafter"/>
</dbReference>
<keyword evidence="9" id="KW-0227">DNA damage</keyword>
<dbReference type="PRINTS" id="PR00106">
    <property type="entry name" value="DNAPOLB"/>
</dbReference>
<evidence type="ECO:0000259" key="24">
    <source>
        <dbReference type="Pfam" id="PF14260"/>
    </source>
</evidence>
<reference evidence="27 28" key="1">
    <citation type="submission" date="2016-07" db="EMBL/GenBank/DDBJ databases">
        <title>Pervasive Adenine N6-methylation of Active Genes in Fungi.</title>
        <authorList>
            <consortium name="DOE Joint Genome Institute"/>
            <person name="Mondo S.J."/>
            <person name="Dannebaum R.O."/>
            <person name="Kuo R.C."/>
            <person name="Labutti K."/>
            <person name="Haridas S."/>
            <person name="Kuo A."/>
            <person name="Salamov A."/>
            <person name="Ahrendt S.R."/>
            <person name="Lipzen A."/>
            <person name="Sullivan W."/>
            <person name="Andreopoulos W.B."/>
            <person name="Clum A."/>
            <person name="Lindquist E."/>
            <person name="Daum C."/>
            <person name="Ramamoorthy G.K."/>
            <person name="Gryganskyi A."/>
            <person name="Culley D."/>
            <person name="Magnuson J.K."/>
            <person name="James T.Y."/>
            <person name="O'Malley M.A."/>
            <person name="Stajich J.E."/>
            <person name="Spatafora J.W."/>
            <person name="Visel A."/>
            <person name="Grigoriev I.V."/>
        </authorList>
    </citation>
    <scope>NUCLEOTIDE SEQUENCE [LARGE SCALE GENOMIC DNA]</scope>
    <source>
        <strain evidence="27 28">62-1032</strain>
    </source>
</reference>
<keyword evidence="7 20" id="KW-0235">DNA replication</keyword>
<dbReference type="FunCoup" id="A0A1Y2F8I8">
    <property type="interactions" value="324"/>
</dbReference>
<feature type="compositionally biased region" description="Low complexity" evidence="21">
    <location>
        <begin position="565"/>
        <end position="578"/>
    </location>
</feature>
<evidence type="ECO:0000256" key="17">
    <source>
        <dbReference type="ARBA" id="ARBA00023242"/>
    </source>
</evidence>
<keyword evidence="10 20" id="KW-0863">Zinc-finger</keyword>
<evidence type="ECO:0000259" key="25">
    <source>
        <dbReference type="Pfam" id="PF24055"/>
    </source>
</evidence>
<name>A0A1Y2F8I8_9BASI</name>
<dbReference type="Gene3D" id="1.10.287.690">
    <property type="entry name" value="Helix hairpin bin"/>
    <property type="match status" value="1"/>
</dbReference>
<evidence type="ECO:0000256" key="2">
    <source>
        <dbReference type="ARBA" id="ARBA00004123"/>
    </source>
</evidence>
<dbReference type="PANTHER" id="PTHR45812">
    <property type="entry name" value="DNA POLYMERASE ZETA CATALYTIC SUBUNIT"/>
    <property type="match status" value="1"/>
</dbReference>
<comment type="subunit">
    <text evidence="19">Forms DNA polymerase zeta with REV7.</text>
</comment>
<keyword evidence="16" id="KW-0234">DNA repair</keyword>
<evidence type="ECO:0000256" key="3">
    <source>
        <dbReference type="ARBA" id="ARBA00005755"/>
    </source>
</evidence>
<dbReference type="InterPro" id="IPR017964">
    <property type="entry name" value="DNA-dir_DNA_pol_B_CS"/>
</dbReference>
<feature type="region of interest" description="Disordered" evidence="21">
    <location>
        <begin position="476"/>
        <end position="499"/>
    </location>
</feature>
<dbReference type="Gene3D" id="1.10.132.60">
    <property type="entry name" value="DNA polymerase family B, C-terminal domain"/>
    <property type="match status" value="1"/>
</dbReference>
<dbReference type="FunFam" id="1.10.287.690:FF:000002">
    <property type="entry name" value="DNA polymerase zeta"/>
    <property type="match status" value="1"/>
</dbReference>
<evidence type="ECO:0000259" key="22">
    <source>
        <dbReference type="Pfam" id="PF00136"/>
    </source>
</evidence>
<dbReference type="Gene3D" id="3.30.342.10">
    <property type="entry name" value="DNA Polymerase, chain B, domain 1"/>
    <property type="match status" value="1"/>
</dbReference>
<keyword evidence="6 20" id="KW-0548">Nucleotidyltransferase</keyword>
<dbReference type="STRING" id="106004.A0A1Y2F8I8"/>
<dbReference type="GO" id="GO:0003887">
    <property type="term" value="F:DNA-directed DNA polymerase activity"/>
    <property type="evidence" value="ECO:0007669"/>
    <property type="project" value="UniProtKB-KW"/>
</dbReference>
<dbReference type="InterPro" id="IPR006134">
    <property type="entry name" value="DNA-dir_DNA_pol_B_multi_dom"/>
</dbReference>
<protein>
    <recommendedName>
        <fullName evidence="20">DNA polymerase</fullName>
        <ecNumber evidence="20">2.7.7.7</ecNumber>
    </recommendedName>
</protein>
<dbReference type="SUPFAM" id="SSF56672">
    <property type="entry name" value="DNA/RNA polymerases"/>
    <property type="match status" value="1"/>
</dbReference>